<keyword evidence="1" id="KW-0732">Signal</keyword>
<proteinExistence type="predicted"/>
<reference evidence="2" key="1">
    <citation type="submission" date="2018-01" db="EMBL/GenBank/DDBJ databases">
        <title>An insight into the sialome of Amazonian anophelines.</title>
        <authorList>
            <person name="Ribeiro J.M."/>
            <person name="Scarpassa V."/>
            <person name="Calvo E."/>
        </authorList>
    </citation>
    <scope>NUCLEOTIDE SEQUENCE</scope>
</reference>
<organism evidence="2">
    <name type="scientific">Anopheles darlingi</name>
    <name type="common">Mosquito</name>
    <dbReference type="NCBI Taxonomy" id="43151"/>
    <lineage>
        <taxon>Eukaryota</taxon>
        <taxon>Metazoa</taxon>
        <taxon>Ecdysozoa</taxon>
        <taxon>Arthropoda</taxon>
        <taxon>Hexapoda</taxon>
        <taxon>Insecta</taxon>
        <taxon>Pterygota</taxon>
        <taxon>Neoptera</taxon>
        <taxon>Endopterygota</taxon>
        <taxon>Diptera</taxon>
        <taxon>Nematocera</taxon>
        <taxon>Culicoidea</taxon>
        <taxon>Culicidae</taxon>
        <taxon>Anophelinae</taxon>
        <taxon>Anopheles</taxon>
    </lineage>
</organism>
<evidence type="ECO:0000256" key="1">
    <source>
        <dbReference type="SAM" id="SignalP"/>
    </source>
</evidence>
<accession>A0A2M4DH31</accession>
<feature type="signal peptide" evidence="1">
    <location>
        <begin position="1"/>
        <end position="34"/>
    </location>
</feature>
<evidence type="ECO:0000313" key="2">
    <source>
        <dbReference type="EMBL" id="MBW76458.1"/>
    </source>
</evidence>
<protein>
    <submittedName>
        <fullName evidence="2">Putative secreted protein</fullName>
    </submittedName>
</protein>
<dbReference type="AlphaFoldDB" id="A0A2M4DH31"/>
<feature type="chain" id="PRO_5014889019" evidence="1">
    <location>
        <begin position="35"/>
        <end position="71"/>
    </location>
</feature>
<name>A0A2M4DH31_ANODA</name>
<dbReference type="EMBL" id="GGFL01012280">
    <property type="protein sequence ID" value="MBW76458.1"/>
    <property type="molecule type" value="Transcribed_RNA"/>
</dbReference>
<sequence>MMRNFNSFRVIMLSFLSLLSRFLVLLSLTDETASEQASRGEGSVMMLPRPVTIVTQSVSPNDPLHHGTSDV</sequence>